<reference evidence="2 3" key="1">
    <citation type="journal article" date="2017" name="ISME J.">
        <title>Energy and carbon metabolisms in a deep terrestrial subsurface fluid microbial community.</title>
        <authorList>
            <person name="Momper L."/>
            <person name="Jungbluth S.P."/>
            <person name="Lee M.D."/>
            <person name="Amend J.P."/>
        </authorList>
    </citation>
    <scope>NUCLEOTIDE SEQUENCE [LARGE SCALE GENOMIC DNA]</scope>
    <source>
        <strain evidence="2">SURF_17</strain>
    </source>
</reference>
<evidence type="ECO:0000313" key="2">
    <source>
        <dbReference type="EMBL" id="RJP75126.1"/>
    </source>
</evidence>
<dbReference type="Proteomes" id="UP000285961">
    <property type="component" value="Unassembled WGS sequence"/>
</dbReference>
<feature type="transmembrane region" description="Helical" evidence="1">
    <location>
        <begin position="20"/>
        <end position="43"/>
    </location>
</feature>
<dbReference type="EMBL" id="QZKI01000006">
    <property type="protein sequence ID" value="RJP75126.1"/>
    <property type="molecule type" value="Genomic_DNA"/>
</dbReference>
<comment type="caution">
    <text evidence="2">The sequence shown here is derived from an EMBL/GenBank/DDBJ whole genome shotgun (WGS) entry which is preliminary data.</text>
</comment>
<proteinExistence type="predicted"/>
<organism evidence="2 3">
    <name type="scientific">Candidatus Abyssobacteria bacterium SURF_17</name>
    <dbReference type="NCBI Taxonomy" id="2093361"/>
    <lineage>
        <taxon>Bacteria</taxon>
        <taxon>Pseudomonadati</taxon>
        <taxon>Candidatus Hydrogenedentota</taxon>
        <taxon>Candidatus Abyssobacteria</taxon>
    </lineage>
</organism>
<keyword evidence="1" id="KW-0472">Membrane</keyword>
<name>A0A419F997_9BACT</name>
<dbReference type="AlphaFoldDB" id="A0A419F997"/>
<gene>
    <name evidence="2" type="ORF">C4532_00860</name>
</gene>
<evidence type="ECO:0000256" key="1">
    <source>
        <dbReference type="SAM" id="Phobius"/>
    </source>
</evidence>
<accession>A0A419F997</accession>
<protein>
    <submittedName>
        <fullName evidence="2">Uncharacterized protein</fullName>
    </submittedName>
</protein>
<keyword evidence="1" id="KW-0812">Transmembrane</keyword>
<keyword evidence="1" id="KW-1133">Transmembrane helix</keyword>
<evidence type="ECO:0000313" key="3">
    <source>
        <dbReference type="Proteomes" id="UP000285961"/>
    </source>
</evidence>
<sequence>MPFHPPLRYRSVSSSYPSRVARKLAAFLWATLIIIAVSLLIGFHEESRCETIHQELHIVMIGNSGGLLEPCG</sequence>